<dbReference type="SUPFAM" id="SSF56112">
    <property type="entry name" value="Protein kinase-like (PK-like)"/>
    <property type="match status" value="1"/>
</dbReference>
<evidence type="ECO:0000313" key="1">
    <source>
        <dbReference type="EMBL" id="QNE16842.1"/>
    </source>
</evidence>
<keyword evidence="1" id="KW-0418">Kinase</keyword>
<dbReference type="Pfam" id="PF04655">
    <property type="entry name" value="APH_6_hur"/>
    <property type="match status" value="1"/>
</dbReference>
<keyword evidence="2" id="KW-1185">Reference proteome</keyword>
<dbReference type="EMBL" id="CP043661">
    <property type="protein sequence ID" value="QNE16842.1"/>
    <property type="molecule type" value="Genomic_DNA"/>
</dbReference>
<protein>
    <submittedName>
        <fullName evidence="1">Kinase</fullName>
    </submittedName>
</protein>
<dbReference type="Proteomes" id="UP000515563">
    <property type="component" value="Chromosome"/>
</dbReference>
<proteinExistence type="predicted"/>
<dbReference type="GO" id="GO:0016301">
    <property type="term" value="F:kinase activity"/>
    <property type="evidence" value="ECO:0007669"/>
    <property type="project" value="UniProtKB-KW"/>
</dbReference>
<accession>A0A7G6WS77</accession>
<reference evidence="1 2" key="2">
    <citation type="journal article" date="2020" name="Microbiol. Resour. Announc.">
        <title>Antarctic desert soil bacteria exhibit high novel natural product potential, evaluated through long-read genome sequencing and comparative genomics.</title>
        <authorList>
            <person name="Benaud N."/>
            <person name="Edwards R.J."/>
            <person name="Amos T.G."/>
            <person name="D'Agostino P.M."/>
            <person name="Gutierrez-Chavez C."/>
            <person name="Montgomery K."/>
            <person name="Nicetic I."/>
            <person name="Ferrari B.C."/>
        </authorList>
    </citation>
    <scope>NUCLEOTIDE SEQUENCE [LARGE SCALE GENOMIC DNA]</scope>
    <source>
        <strain evidence="1 2">SPB151</strain>
    </source>
</reference>
<dbReference type="InterPro" id="IPR011009">
    <property type="entry name" value="Kinase-like_dom_sf"/>
</dbReference>
<dbReference type="KEGG" id="kqi:F1D05_01665"/>
<name>A0A7G6WS77_9ACTN</name>
<dbReference type="InterPro" id="IPR006748">
    <property type="entry name" value="NH2Glyco/OHUrea_AB-resist_kin"/>
</dbReference>
<keyword evidence="1" id="KW-0808">Transferase</keyword>
<dbReference type="GO" id="GO:0019748">
    <property type="term" value="P:secondary metabolic process"/>
    <property type="evidence" value="ECO:0007669"/>
    <property type="project" value="InterPro"/>
</dbReference>
<dbReference type="GO" id="GO:0016773">
    <property type="term" value="F:phosphotransferase activity, alcohol group as acceptor"/>
    <property type="evidence" value="ECO:0007669"/>
    <property type="project" value="InterPro"/>
</dbReference>
<dbReference type="AlphaFoldDB" id="A0A7G6WS77"/>
<sequence>MIELPPSFLAMPRWWNEGQEWLASLPASVRDQCERWNLQLDGRLAHGSNAIVVPVLRYGEPLALRMSPPGREVTEQIHALSWWNGRGMVRLVEAEADRGAMLLERLGSPLSDAPLAESIGILGGLMRRLAVPGDPTSWSTAEIASRRAAELEPEWDRLGRPFDEAWLREAEHLGGGRLASTEHDLAVNGDFHADQVLRGAREPWLVVDPVLCRGDIELDLARILWMSIDAMKTDGELLDHFATLVATAELDRDRARDWVVFRTTDYWLWGLKAGLTEDPIRCHRLLGAFL</sequence>
<evidence type="ECO:0000313" key="2">
    <source>
        <dbReference type="Proteomes" id="UP000515563"/>
    </source>
</evidence>
<reference evidence="2" key="1">
    <citation type="submission" date="2019-09" db="EMBL/GenBank/DDBJ databases">
        <title>Antimicrobial potential of Antarctic Bacteria.</title>
        <authorList>
            <person name="Benaud N."/>
            <person name="Edwards R.J."/>
            <person name="Ferrari B.C."/>
        </authorList>
    </citation>
    <scope>NUCLEOTIDE SEQUENCE [LARGE SCALE GENOMIC DNA]</scope>
    <source>
        <strain evidence="2">SPB151</strain>
    </source>
</reference>
<dbReference type="RefSeq" id="WP_185445586.1">
    <property type="nucleotide sequence ID" value="NZ_CP043661.1"/>
</dbReference>
<gene>
    <name evidence="1" type="ORF">F1D05_01665</name>
</gene>
<organism evidence="1 2">
    <name type="scientific">Kribbella qitaiheensis</name>
    <dbReference type="NCBI Taxonomy" id="1544730"/>
    <lineage>
        <taxon>Bacteria</taxon>
        <taxon>Bacillati</taxon>
        <taxon>Actinomycetota</taxon>
        <taxon>Actinomycetes</taxon>
        <taxon>Propionibacteriales</taxon>
        <taxon>Kribbellaceae</taxon>
        <taxon>Kribbella</taxon>
    </lineage>
</organism>